<name>A0A414PRE4_FUSMR</name>
<evidence type="ECO:0000313" key="1">
    <source>
        <dbReference type="EMBL" id="RHF71080.1"/>
    </source>
</evidence>
<dbReference type="Proteomes" id="UP000284676">
    <property type="component" value="Unassembled WGS sequence"/>
</dbReference>
<sequence length="154" mass="17903">MIREIENGLKAIIERIVESKVLPSPDRIEKKIHVFTGYIPFENESYVTPAIAIRVNKGENTLEKRVLNCHIVFQMYNDDSTSQAYDSLYEIGQLLVDKIIEQGTVNQIAEISPSIKWEVPEQQPVPYYIFDIDLQLISRKTYRTDVDDWINGRE</sequence>
<evidence type="ECO:0008006" key="3">
    <source>
        <dbReference type="Google" id="ProtNLM"/>
    </source>
</evidence>
<dbReference type="AlphaFoldDB" id="A0A414PRE4"/>
<accession>A0A414PRE4</accession>
<organism evidence="1 2">
    <name type="scientific">Fusobacterium mortiferum</name>
    <dbReference type="NCBI Taxonomy" id="850"/>
    <lineage>
        <taxon>Bacteria</taxon>
        <taxon>Fusobacteriati</taxon>
        <taxon>Fusobacteriota</taxon>
        <taxon>Fusobacteriia</taxon>
        <taxon>Fusobacteriales</taxon>
        <taxon>Fusobacteriaceae</taxon>
        <taxon>Fusobacterium</taxon>
    </lineage>
</organism>
<dbReference type="EMBL" id="QRHL01000018">
    <property type="protein sequence ID" value="RHF71080.1"/>
    <property type="molecule type" value="Genomic_DNA"/>
</dbReference>
<gene>
    <name evidence="1" type="ORF">DW663_09180</name>
</gene>
<comment type="caution">
    <text evidence="1">The sequence shown here is derived from an EMBL/GenBank/DDBJ whole genome shotgun (WGS) entry which is preliminary data.</text>
</comment>
<evidence type="ECO:0000313" key="2">
    <source>
        <dbReference type="Proteomes" id="UP000284676"/>
    </source>
</evidence>
<reference evidence="1 2" key="1">
    <citation type="submission" date="2018-08" db="EMBL/GenBank/DDBJ databases">
        <title>A genome reference for cultivated species of the human gut microbiota.</title>
        <authorList>
            <person name="Zou Y."/>
            <person name="Xue W."/>
            <person name="Luo G."/>
        </authorList>
    </citation>
    <scope>NUCLEOTIDE SEQUENCE [LARGE SCALE GENOMIC DNA]</scope>
    <source>
        <strain evidence="1 2">AM25-1</strain>
    </source>
</reference>
<protein>
    <recommendedName>
        <fullName evidence="3">DUF3168 domain-containing protein</fullName>
    </recommendedName>
</protein>
<proteinExistence type="predicted"/>
<dbReference type="RefSeq" id="WP_118234538.1">
    <property type="nucleotide sequence ID" value="NZ_QRHL01000018.1"/>
</dbReference>